<proteinExistence type="predicted"/>
<sequence length="88" mass="9570">MNTMFIYVKGLILRSDVRPSDLTSTDDLIDLLRDVDRGGDGRYSLECPDLPGLVDMLEDSAALARMGIGDDLTEAVEGLHCVALGWLS</sequence>
<name>A0AAF0C159_9CAUD</name>
<reference evidence="1 2" key="1">
    <citation type="submission" date="2022-11" db="EMBL/GenBank/DDBJ databases">
        <authorList>
            <person name="Mao L."/>
        </authorList>
    </citation>
    <scope>NUCLEOTIDE SEQUENCE [LARGE SCALE GENOMIC DNA]</scope>
</reference>
<organism evidence="1 2">
    <name type="scientific">Aeromonas phage phiA034</name>
    <dbReference type="NCBI Taxonomy" id="2985287"/>
    <lineage>
        <taxon>Viruses</taxon>
        <taxon>Duplodnaviria</taxon>
        <taxon>Heunggongvirae</taxon>
        <taxon>Uroviricota</taxon>
        <taxon>Caudoviricetes</taxon>
        <taxon>Casjensviridae</taxon>
        <taxon>Sharonstreetvirus</taxon>
        <taxon>Sharonstreetvirus xiamensis</taxon>
    </lineage>
</organism>
<dbReference type="EMBL" id="OP792756">
    <property type="protein sequence ID" value="WCZ66146.1"/>
    <property type="molecule type" value="Genomic_DNA"/>
</dbReference>
<accession>A0AAF0C159</accession>
<protein>
    <submittedName>
        <fullName evidence="1">Uncharacterized protein</fullName>
    </submittedName>
</protein>
<dbReference type="Proteomes" id="UP001220088">
    <property type="component" value="Segment"/>
</dbReference>
<keyword evidence="2" id="KW-1185">Reference proteome</keyword>
<evidence type="ECO:0000313" key="2">
    <source>
        <dbReference type="Proteomes" id="UP001220088"/>
    </source>
</evidence>
<gene>
    <name evidence="1" type="ORF">phiA034_gene0063</name>
</gene>
<evidence type="ECO:0000313" key="1">
    <source>
        <dbReference type="EMBL" id="WCZ66146.1"/>
    </source>
</evidence>